<feature type="transmembrane region" description="Helical" evidence="6">
    <location>
        <begin position="554"/>
        <end position="577"/>
    </location>
</feature>
<dbReference type="PANTHER" id="PTHR22950">
    <property type="entry name" value="AMINO ACID TRANSPORTER"/>
    <property type="match status" value="1"/>
</dbReference>
<feature type="transmembrane region" description="Helical" evidence="6">
    <location>
        <begin position="225"/>
        <end position="245"/>
    </location>
</feature>
<comment type="similarity">
    <text evidence="2">Belongs to the amino acid/polyamine transporter 2 family.</text>
</comment>
<feature type="transmembrane region" description="Helical" evidence="6">
    <location>
        <begin position="177"/>
        <end position="195"/>
    </location>
</feature>
<feature type="domain" description="Amino acid transporter transmembrane" evidence="7">
    <location>
        <begin position="144"/>
        <end position="512"/>
    </location>
</feature>
<comment type="caution">
    <text evidence="8">The sequence shown here is derived from an EMBL/GenBank/DDBJ whole genome shotgun (WGS) entry which is preliminary data.</text>
</comment>
<feature type="transmembrane region" description="Helical" evidence="6">
    <location>
        <begin position="343"/>
        <end position="365"/>
    </location>
</feature>
<feature type="transmembrane region" description="Helical" evidence="6">
    <location>
        <begin position="150"/>
        <end position="171"/>
    </location>
</feature>
<evidence type="ECO:0000256" key="3">
    <source>
        <dbReference type="ARBA" id="ARBA00022692"/>
    </source>
</evidence>
<dbReference type="Pfam" id="PF01490">
    <property type="entry name" value="Aa_trans"/>
    <property type="match status" value="1"/>
</dbReference>
<keyword evidence="3 6" id="KW-0812">Transmembrane</keyword>
<evidence type="ECO:0000256" key="4">
    <source>
        <dbReference type="ARBA" id="ARBA00022989"/>
    </source>
</evidence>
<dbReference type="OrthoDB" id="40134at2759"/>
<evidence type="ECO:0000256" key="1">
    <source>
        <dbReference type="ARBA" id="ARBA00004141"/>
    </source>
</evidence>
<protein>
    <recommendedName>
        <fullName evidence="7">Amino acid transporter transmembrane domain-containing protein</fullName>
    </recommendedName>
</protein>
<evidence type="ECO:0000256" key="5">
    <source>
        <dbReference type="ARBA" id="ARBA00023136"/>
    </source>
</evidence>
<evidence type="ECO:0000259" key="7">
    <source>
        <dbReference type="Pfam" id="PF01490"/>
    </source>
</evidence>
<feature type="transmembrane region" description="Helical" evidence="6">
    <location>
        <begin position="260"/>
        <end position="277"/>
    </location>
</feature>
<name>A0A1Q2YFE2_9ASCO</name>
<feature type="transmembrane region" description="Helical" evidence="6">
    <location>
        <begin position="422"/>
        <end position="444"/>
    </location>
</feature>
<dbReference type="GO" id="GO:0015179">
    <property type="term" value="F:L-amino acid transmembrane transporter activity"/>
    <property type="evidence" value="ECO:0007669"/>
    <property type="project" value="TreeGrafter"/>
</dbReference>
<feature type="transmembrane region" description="Helical" evidence="6">
    <location>
        <begin position="464"/>
        <end position="484"/>
    </location>
</feature>
<feature type="transmembrane region" description="Helical" evidence="6">
    <location>
        <begin position="490"/>
        <end position="509"/>
    </location>
</feature>
<feature type="transmembrane region" description="Helical" evidence="6">
    <location>
        <begin position="377"/>
        <end position="398"/>
    </location>
</feature>
<dbReference type="InterPro" id="IPR013057">
    <property type="entry name" value="AA_transpt_TM"/>
</dbReference>
<keyword evidence="5 6" id="KW-0472">Membrane</keyword>
<keyword evidence="4 6" id="KW-1133">Transmembrane helix</keyword>
<proteinExistence type="inferred from homology"/>
<evidence type="ECO:0000256" key="6">
    <source>
        <dbReference type="SAM" id="Phobius"/>
    </source>
</evidence>
<dbReference type="AlphaFoldDB" id="A0A1Q2YFE2"/>
<organism evidence="8 9">
    <name type="scientific">Pichia membranifaciens</name>
    <dbReference type="NCBI Taxonomy" id="4926"/>
    <lineage>
        <taxon>Eukaryota</taxon>
        <taxon>Fungi</taxon>
        <taxon>Dikarya</taxon>
        <taxon>Ascomycota</taxon>
        <taxon>Saccharomycotina</taxon>
        <taxon>Pichiomycetes</taxon>
        <taxon>Pichiales</taxon>
        <taxon>Pichiaceae</taxon>
        <taxon>Pichia</taxon>
    </lineage>
</organism>
<dbReference type="GO" id="GO:0016020">
    <property type="term" value="C:membrane"/>
    <property type="evidence" value="ECO:0007669"/>
    <property type="project" value="UniProtKB-SubCell"/>
</dbReference>
<sequence>MSELKSVSSPAAILSGVISNNANALDNFEIKADEVDEFFDVPLEEFLYHAKLQRELEKSPDYGEAAPTVPLWNVIKTRLLNKPSGKIVTAAGASDSHSATSFRSSAEEVSEKDEKLQIVNQQSYDLINEPIYTSKENANRMLRVASWGSVFYLITTDILGPTSAPYAIAQLGYVPGALLYFLFGITAAYCGALLWHQFLHLDSIKYPLRNYGDIVGRIYGQYTRYFIDFFQSVQLFCNVAVIILGNGQGLSQIAKGKGCYTILIFVWAIAGAIVGQIRSLAKFGFLANAAIWMNVFVIIATMACVSVSLPNYVAAAGTSHVVKGPVITQVVISGAGSEQFQNQLNACMNIVYSYGGALVFIEFMAEMKRPWDFWKGMACAQLFIFTIYLIFAMVVYHYQGQFVVNPANQGVSIYSWQTTTNVVNLVSALIAAGLYGNVGIKCLYTSVFQRFFKWPALTSKIGRIIWSVFVCIYWAVAFVFAAAIPNFSSLVSLIGAVCILQFTYTFPFIMQFGFDLQLGALTGDGEYDPVNKVTHRVDSWKNWSRWARGYKQKWFVNTCHLILFFASAATAALGIYASSMSLKQAFADGTTSSFTCKSPVA</sequence>
<accession>A0A1Q2YFE2</accession>
<evidence type="ECO:0000313" key="8">
    <source>
        <dbReference type="EMBL" id="GAV28244.1"/>
    </source>
</evidence>
<reference evidence="8 9" key="1">
    <citation type="submission" date="2016-08" db="EMBL/GenBank/DDBJ databases">
        <title>Whole genome shotgun sequence of Pichia membranifaciens KS47-1.</title>
        <authorList>
            <person name="Konishi M."/>
            <person name="Ishida M."/>
            <person name="Arakawa T."/>
            <person name="Kato Y."/>
            <person name="Horiuchi J."/>
        </authorList>
    </citation>
    <scope>NUCLEOTIDE SEQUENCE [LARGE SCALE GENOMIC DNA]</scope>
    <source>
        <strain evidence="8 9">KS47-1</strain>
    </source>
</reference>
<comment type="subcellular location">
    <subcellularLocation>
        <location evidence="1">Membrane</location>
        <topology evidence="1">Multi-pass membrane protein</topology>
    </subcellularLocation>
</comment>
<dbReference type="Proteomes" id="UP000186136">
    <property type="component" value="Unassembled WGS sequence"/>
</dbReference>
<evidence type="ECO:0000256" key="2">
    <source>
        <dbReference type="ARBA" id="ARBA00008066"/>
    </source>
</evidence>
<keyword evidence="9" id="KW-1185">Reference proteome</keyword>
<dbReference type="EMBL" id="BDGI01000062">
    <property type="protein sequence ID" value="GAV28244.1"/>
    <property type="molecule type" value="Genomic_DNA"/>
</dbReference>
<dbReference type="PANTHER" id="PTHR22950:SF461">
    <property type="entry name" value="AMINO ACID TRANSPORTER TRANSMEMBRANE DOMAIN-CONTAINING PROTEIN"/>
    <property type="match status" value="1"/>
</dbReference>
<feature type="transmembrane region" description="Helical" evidence="6">
    <location>
        <begin position="289"/>
        <end position="309"/>
    </location>
</feature>
<gene>
    <name evidence="8" type="ORF">PMKS-001714</name>
</gene>
<evidence type="ECO:0000313" key="9">
    <source>
        <dbReference type="Proteomes" id="UP000186136"/>
    </source>
</evidence>